<proteinExistence type="predicted"/>
<protein>
    <submittedName>
        <fullName evidence="2">Uncharacterized protein</fullName>
    </submittedName>
</protein>
<dbReference type="Proteomes" id="UP000070054">
    <property type="component" value="Unassembled WGS sequence"/>
</dbReference>
<evidence type="ECO:0000313" key="3">
    <source>
        <dbReference type="Proteomes" id="UP000070054"/>
    </source>
</evidence>
<comment type="caution">
    <text evidence="2">The sequence shown here is derived from an EMBL/GenBank/DDBJ whole genome shotgun (WGS) entry which is preliminary data.</text>
</comment>
<feature type="region of interest" description="Disordered" evidence="1">
    <location>
        <begin position="147"/>
        <end position="172"/>
    </location>
</feature>
<organism evidence="2 3">
    <name type="scientific">Colletotrichum nymphaeae SA-01</name>
    <dbReference type="NCBI Taxonomy" id="1460502"/>
    <lineage>
        <taxon>Eukaryota</taxon>
        <taxon>Fungi</taxon>
        <taxon>Dikarya</taxon>
        <taxon>Ascomycota</taxon>
        <taxon>Pezizomycotina</taxon>
        <taxon>Sordariomycetes</taxon>
        <taxon>Hypocreomycetidae</taxon>
        <taxon>Glomerellales</taxon>
        <taxon>Glomerellaceae</taxon>
        <taxon>Colletotrichum</taxon>
        <taxon>Colletotrichum acutatum species complex</taxon>
    </lineage>
</organism>
<evidence type="ECO:0000256" key="1">
    <source>
        <dbReference type="SAM" id="MobiDB-lite"/>
    </source>
</evidence>
<evidence type="ECO:0000313" key="2">
    <source>
        <dbReference type="EMBL" id="KXH61607.1"/>
    </source>
</evidence>
<reference evidence="2 3" key="1">
    <citation type="submission" date="2014-02" db="EMBL/GenBank/DDBJ databases">
        <title>The genome sequence of Colletotrichum nymphaeae SA-01.</title>
        <authorList>
            <person name="Baroncelli R."/>
            <person name="Thon M.R."/>
        </authorList>
    </citation>
    <scope>NUCLEOTIDE SEQUENCE [LARGE SCALE GENOMIC DNA]</scope>
    <source>
        <strain evidence="2 3">SA-01</strain>
    </source>
</reference>
<gene>
    <name evidence="2" type="ORF">CNYM01_01236</name>
</gene>
<name>A0A135UMP9_9PEZI</name>
<dbReference type="EMBL" id="JEMN01000383">
    <property type="protein sequence ID" value="KXH61607.1"/>
    <property type="molecule type" value="Genomic_DNA"/>
</dbReference>
<feature type="compositionally biased region" description="Basic and acidic residues" evidence="1">
    <location>
        <begin position="162"/>
        <end position="172"/>
    </location>
</feature>
<dbReference type="AlphaFoldDB" id="A0A135UMP9"/>
<accession>A0A135UMP9</accession>
<keyword evidence="3" id="KW-1185">Reference proteome</keyword>
<sequence length="172" mass="19179">MSEDSHTLNHSRNSMRRLPPDDVASWARGAWLPHSSCCPTAPGPAIWVSTRLCHHSFVGFSSTRVQRCKSTHQSVIPQLTRTYSVHGEQVPFHPAGFPRSRARADYPSHHFIPRVYLIDCASQPGRKPDAVTITRWIEHTHIVSRYGTSQPYGGGDSGTGVEKARDRVSIAR</sequence>